<dbReference type="EMBL" id="MLJW01000268">
    <property type="protein sequence ID" value="OIQ91138.1"/>
    <property type="molecule type" value="Genomic_DNA"/>
</dbReference>
<name>A0A1J5R6W0_9ZZZZ</name>
<sequence length="292" mass="30363">MNISSMNSIQHMQFLRQLATSKNSRYERTKSQSKKLSLALAGIMTFAPVAKAGMPPDVDVFNDMQEVSDSDLHQMRGKFASDNQVLYFGVEMVSQWQTPTGNLVTAGANLNIDLNGNNSPTVQYVPTVTIVQQGQGSSTPSDNNNGVAGGAGLANVSGVSQSIQVAGQSNSIHNGIDMQVDINSAAQGGSASSAMQGQAGSVSATGNDGTVATVTLANNSIGVNVVVPGQGQVMQQIRNQGMFQAARIGGDLNQIHNSITMHIGLNSAATTGISSAYAAFQNLNKVPQSGLF</sequence>
<proteinExistence type="predicted"/>
<protein>
    <submittedName>
        <fullName evidence="1">Uncharacterized protein</fullName>
    </submittedName>
</protein>
<evidence type="ECO:0000313" key="1">
    <source>
        <dbReference type="EMBL" id="OIQ91138.1"/>
    </source>
</evidence>
<organism evidence="1">
    <name type="scientific">mine drainage metagenome</name>
    <dbReference type="NCBI Taxonomy" id="410659"/>
    <lineage>
        <taxon>unclassified sequences</taxon>
        <taxon>metagenomes</taxon>
        <taxon>ecological metagenomes</taxon>
    </lineage>
</organism>
<comment type="caution">
    <text evidence="1">The sequence shown here is derived from an EMBL/GenBank/DDBJ whole genome shotgun (WGS) entry which is preliminary data.</text>
</comment>
<accession>A0A1J5R6W0</accession>
<reference evidence="1" key="1">
    <citation type="submission" date="2016-10" db="EMBL/GenBank/DDBJ databases">
        <title>Sequence of Gallionella enrichment culture.</title>
        <authorList>
            <person name="Poehlein A."/>
            <person name="Muehling M."/>
            <person name="Daniel R."/>
        </authorList>
    </citation>
    <scope>NUCLEOTIDE SEQUENCE</scope>
</reference>
<dbReference type="AlphaFoldDB" id="A0A1J5R6W0"/>
<gene>
    <name evidence="1" type="ORF">GALL_269350</name>
</gene>